<evidence type="ECO:0008006" key="3">
    <source>
        <dbReference type="Google" id="ProtNLM"/>
    </source>
</evidence>
<dbReference type="Proteomes" id="UP000176700">
    <property type="component" value="Unassembled WGS sequence"/>
</dbReference>
<sequence>MKPNYYTIEQMLEMIDEPNRSACTRILTDNRRLFQTVQGSTNNHQDWPGGYFDHVQEIMNIAVVLYERLGFIRPLPFSLSDLLLVVYLHDVEKPWKYEFRDDGQFHYKATMQNKKDHQRFRMAKLTEYGVVFTPEQENGMKYIEGELNDYSNRHRVMGPLACAAHMCDVASGRLWFDHPLQENDPWLGARRVRD</sequence>
<dbReference type="AlphaFoldDB" id="A0A1G2FTD9"/>
<reference evidence="1 2" key="1">
    <citation type="journal article" date="2016" name="Nat. Commun.">
        <title>Thousands of microbial genomes shed light on interconnected biogeochemical processes in an aquifer system.</title>
        <authorList>
            <person name="Anantharaman K."/>
            <person name="Brown C.T."/>
            <person name="Hug L.A."/>
            <person name="Sharon I."/>
            <person name="Castelle C.J."/>
            <person name="Probst A.J."/>
            <person name="Thomas B.C."/>
            <person name="Singh A."/>
            <person name="Wilkins M.J."/>
            <person name="Karaoz U."/>
            <person name="Brodie E.L."/>
            <person name="Williams K.H."/>
            <person name="Hubbard S.S."/>
            <person name="Banfield J.F."/>
        </authorList>
    </citation>
    <scope>NUCLEOTIDE SEQUENCE [LARGE SCALE GENOMIC DNA]</scope>
</reference>
<organism evidence="1 2">
    <name type="scientific">Candidatus Ryanbacteria bacterium RIFCSPHIGHO2_01_45_13</name>
    <dbReference type="NCBI Taxonomy" id="1802112"/>
    <lineage>
        <taxon>Bacteria</taxon>
        <taxon>Candidatus Ryaniibacteriota</taxon>
    </lineage>
</organism>
<gene>
    <name evidence="1" type="ORF">A2W41_01320</name>
</gene>
<proteinExistence type="predicted"/>
<protein>
    <recommendedName>
        <fullName evidence="3">HD domain-containing protein</fullName>
    </recommendedName>
</protein>
<evidence type="ECO:0000313" key="2">
    <source>
        <dbReference type="Proteomes" id="UP000176700"/>
    </source>
</evidence>
<accession>A0A1G2FTD9</accession>
<dbReference type="EMBL" id="MHNI01000031">
    <property type="protein sequence ID" value="OGZ41345.1"/>
    <property type="molecule type" value="Genomic_DNA"/>
</dbReference>
<comment type="caution">
    <text evidence="1">The sequence shown here is derived from an EMBL/GenBank/DDBJ whole genome shotgun (WGS) entry which is preliminary data.</text>
</comment>
<evidence type="ECO:0000313" key="1">
    <source>
        <dbReference type="EMBL" id="OGZ41345.1"/>
    </source>
</evidence>
<name>A0A1G2FTD9_9BACT</name>